<dbReference type="SMART" id="SM01417">
    <property type="entry name" value="Solute_trans_a"/>
    <property type="match status" value="1"/>
</dbReference>
<evidence type="ECO:0000256" key="1">
    <source>
        <dbReference type="ARBA" id="ARBA00004141"/>
    </source>
</evidence>
<evidence type="ECO:0000313" key="7">
    <source>
        <dbReference type="EMBL" id="KAG9061339.1"/>
    </source>
</evidence>
<evidence type="ECO:0008006" key="9">
    <source>
        <dbReference type="Google" id="ProtNLM"/>
    </source>
</evidence>
<dbReference type="AlphaFoldDB" id="A0A9P7XIY0"/>
<dbReference type="Proteomes" id="UP000707451">
    <property type="component" value="Unassembled WGS sequence"/>
</dbReference>
<comment type="caution">
    <text evidence="7">The sequence shown here is derived from an EMBL/GenBank/DDBJ whole genome shotgun (WGS) entry which is preliminary data.</text>
</comment>
<evidence type="ECO:0000256" key="4">
    <source>
        <dbReference type="ARBA" id="ARBA00023136"/>
    </source>
</evidence>
<keyword evidence="8" id="KW-1185">Reference proteome</keyword>
<keyword evidence="3 6" id="KW-1133">Transmembrane helix</keyword>
<dbReference type="PANTHER" id="PTHR23423">
    <property type="entry name" value="ORGANIC SOLUTE TRANSPORTER-RELATED"/>
    <property type="match status" value="1"/>
</dbReference>
<feature type="region of interest" description="Disordered" evidence="5">
    <location>
        <begin position="365"/>
        <end position="401"/>
    </location>
</feature>
<evidence type="ECO:0000256" key="2">
    <source>
        <dbReference type="ARBA" id="ARBA00022692"/>
    </source>
</evidence>
<accession>A0A9P7XIY0</accession>
<dbReference type="EMBL" id="JAHRHY010000024">
    <property type="protein sequence ID" value="KAG9061339.1"/>
    <property type="molecule type" value="Genomic_DNA"/>
</dbReference>
<keyword evidence="2 6" id="KW-0812">Transmembrane</keyword>
<dbReference type="GO" id="GO:0016020">
    <property type="term" value="C:membrane"/>
    <property type="evidence" value="ECO:0007669"/>
    <property type="project" value="UniProtKB-SubCell"/>
</dbReference>
<gene>
    <name evidence="7" type="ORF">KI688_007317</name>
</gene>
<name>A0A9P7XIY0_9FUNG</name>
<sequence>MSAHVCPEYDDSDPTLMLFTTGGLDGKRHLIGWAVCAVLATLSTAISFMLMYRHAKNYTKPSEQRHIMRIVAMIPIYAICSGLSYRFYKNALYFETIRDCYEAFVIYSFFILLLTYLGDDNESQRSKITGSDRRRLLSPLNCFYFNPLHENFLHYMKHGILQYVAIKPLCTLAALVLEYYGLYCETVLFYQTIKDEIQDHDPLMKFMCVKMVVFFCYWQTCLLSLIGTLGWIIPQDHWTIINVELGISSLLICTEMVVFSILHVYSFSYRPYVIPGVQTPVFKSLQDGFNPVDMIREIIWACTDFCLLLQGKTLPVRDGMLSVKLKRAHTIRIRKVQRFFKSRKPAAPIQVDPRVEEIYQSTLEAEERREAQEQQQQEDQEVMTGLLSQTDGLNYQSTSRV</sequence>
<feature type="transmembrane region" description="Helical" evidence="6">
    <location>
        <begin position="100"/>
        <end position="118"/>
    </location>
</feature>
<dbReference type="InterPro" id="IPR005178">
    <property type="entry name" value="Ostalpha/TMEM184C"/>
</dbReference>
<feature type="transmembrane region" description="Helical" evidence="6">
    <location>
        <begin position="30"/>
        <end position="50"/>
    </location>
</feature>
<reference evidence="7" key="1">
    <citation type="submission" date="2021-06" db="EMBL/GenBank/DDBJ databases">
        <title>Genome Sequence of Mortierella hyaline Strain SCG-10, a Cold-Adapted, Nitrate-Reducing Fungus Isolated from Soil in Minnesota, USA.</title>
        <authorList>
            <person name="Aldossari N."/>
        </authorList>
    </citation>
    <scope>NUCLEOTIDE SEQUENCE</scope>
    <source>
        <strain evidence="7">SCG-10</strain>
    </source>
</reference>
<proteinExistence type="predicted"/>
<comment type="subcellular location">
    <subcellularLocation>
        <location evidence="1">Membrane</location>
        <topology evidence="1">Multi-pass membrane protein</topology>
    </subcellularLocation>
</comment>
<evidence type="ECO:0000256" key="6">
    <source>
        <dbReference type="SAM" id="Phobius"/>
    </source>
</evidence>
<keyword evidence="4 6" id="KW-0472">Membrane</keyword>
<dbReference type="OrthoDB" id="14252at2759"/>
<feature type="transmembrane region" description="Helical" evidence="6">
    <location>
        <begin position="245"/>
        <end position="265"/>
    </location>
</feature>
<evidence type="ECO:0000313" key="8">
    <source>
        <dbReference type="Proteomes" id="UP000707451"/>
    </source>
</evidence>
<organism evidence="7 8">
    <name type="scientific">Linnemannia hyalina</name>
    <dbReference type="NCBI Taxonomy" id="64524"/>
    <lineage>
        <taxon>Eukaryota</taxon>
        <taxon>Fungi</taxon>
        <taxon>Fungi incertae sedis</taxon>
        <taxon>Mucoromycota</taxon>
        <taxon>Mortierellomycotina</taxon>
        <taxon>Mortierellomycetes</taxon>
        <taxon>Mortierellales</taxon>
        <taxon>Mortierellaceae</taxon>
        <taxon>Linnemannia</taxon>
    </lineage>
</organism>
<feature type="compositionally biased region" description="Polar residues" evidence="5">
    <location>
        <begin position="386"/>
        <end position="401"/>
    </location>
</feature>
<protein>
    <recommendedName>
        <fullName evidence="9">DUF300-domain-containing protein</fullName>
    </recommendedName>
</protein>
<evidence type="ECO:0000256" key="5">
    <source>
        <dbReference type="SAM" id="MobiDB-lite"/>
    </source>
</evidence>
<dbReference type="Pfam" id="PF03619">
    <property type="entry name" value="Solute_trans_a"/>
    <property type="match status" value="2"/>
</dbReference>
<feature type="transmembrane region" description="Helical" evidence="6">
    <location>
        <begin position="70"/>
        <end position="88"/>
    </location>
</feature>
<evidence type="ECO:0000256" key="3">
    <source>
        <dbReference type="ARBA" id="ARBA00022989"/>
    </source>
</evidence>
<feature type="transmembrane region" description="Helical" evidence="6">
    <location>
        <begin position="212"/>
        <end position="233"/>
    </location>
</feature>